<dbReference type="Proteomes" id="UP000199611">
    <property type="component" value="Unassembled WGS sequence"/>
</dbReference>
<organism evidence="4 5">
    <name type="scientific">Thermodesulforhabdus norvegica</name>
    <dbReference type="NCBI Taxonomy" id="39841"/>
    <lineage>
        <taxon>Bacteria</taxon>
        <taxon>Pseudomonadati</taxon>
        <taxon>Thermodesulfobacteriota</taxon>
        <taxon>Syntrophobacteria</taxon>
        <taxon>Syntrophobacterales</taxon>
        <taxon>Thermodesulforhabdaceae</taxon>
        <taxon>Thermodesulforhabdus</taxon>
    </lineage>
</organism>
<dbReference type="AlphaFoldDB" id="A0A1I4V5Q7"/>
<evidence type="ECO:0000313" key="4">
    <source>
        <dbReference type="EMBL" id="SFM96498.1"/>
    </source>
</evidence>
<gene>
    <name evidence="4" type="ORF">SAMN05660836_02121</name>
</gene>
<dbReference type="GO" id="GO:0032259">
    <property type="term" value="P:methylation"/>
    <property type="evidence" value="ECO:0007669"/>
    <property type="project" value="UniProtKB-KW"/>
</dbReference>
<dbReference type="PANTHER" id="PTHR43191">
    <property type="entry name" value="RRNA METHYLTRANSFERASE 3"/>
    <property type="match status" value="1"/>
</dbReference>
<keyword evidence="5" id="KW-1185">Reference proteome</keyword>
<dbReference type="PANTHER" id="PTHR43191:SF2">
    <property type="entry name" value="RRNA METHYLTRANSFERASE 3, MITOCHONDRIAL"/>
    <property type="match status" value="1"/>
</dbReference>
<dbReference type="Pfam" id="PF00588">
    <property type="entry name" value="SpoU_methylase"/>
    <property type="match status" value="1"/>
</dbReference>
<reference evidence="4 5" key="1">
    <citation type="submission" date="2016-10" db="EMBL/GenBank/DDBJ databases">
        <authorList>
            <person name="de Groot N.N."/>
        </authorList>
    </citation>
    <scope>NUCLEOTIDE SEQUENCE [LARGE SCALE GENOMIC DNA]</scope>
    <source>
        <strain evidence="4 5">DSM 9990</strain>
    </source>
</reference>
<dbReference type="GO" id="GO:0006396">
    <property type="term" value="P:RNA processing"/>
    <property type="evidence" value="ECO:0007669"/>
    <property type="project" value="InterPro"/>
</dbReference>
<keyword evidence="2 4" id="KW-0808">Transferase</keyword>
<keyword evidence="1 4" id="KW-0489">Methyltransferase</keyword>
<dbReference type="InterPro" id="IPR029026">
    <property type="entry name" value="tRNA_m1G_MTases_N"/>
</dbReference>
<dbReference type="GO" id="GO:0008173">
    <property type="term" value="F:RNA methyltransferase activity"/>
    <property type="evidence" value="ECO:0007669"/>
    <property type="project" value="InterPro"/>
</dbReference>
<dbReference type="STRING" id="39841.SAMN05660836_02121"/>
<dbReference type="SUPFAM" id="SSF75217">
    <property type="entry name" value="alpha/beta knot"/>
    <property type="match status" value="1"/>
</dbReference>
<protein>
    <submittedName>
        <fullName evidence="4">RNA methyltransferase, TrmH family</fullName>
    </submittedName>
</protein>
<evidence type="ECO:0000313" key="5">
    <source>
        <dbReference type="Proteomes" id="UP000199611"/>
    </source>
</evidence>
<proteinExistence type="predicted"/>
<evidence type="ECO:0000259" key="3">
    <source>
        <dbReference type="Pfam" id="PF00588"/>
    </source>
</evidence>
<evidence type="ECO:0000256" key="1">
    <source>
        <dbReference type="ARBA" id="ARBA00022603"/>
    </source>
</evidence>
<evidence type="ECO:0000256" key="2">
    <source>
        <dbReference type="ARBA" id="ARBA00022679"/>
    </source>
</evidence>
<dbReference type="GO" id="GO:0003723">
    <property type="term" value="F:RNA binding"/>
    <property type="evidence" value="ECO:0007669"/>
    <property type="project" value="InterPro"/>
</dbReference>
<dbReference type="InterPro" id="IPR051259">
    <property type="entry name" value="rRNA_Methyltransferase"/>
</dbReference>
<feature type="domain" description="tRNA/rRNA methyltransferase SpoU type" evidence="3">
    <location>
        <begin position="102"/>
        <end position="235"/>
    </location>
</feature>
<dbReference type="EMBL" id="FOUU01000008">
    <property type="protein sequence ID" value="SFM96498.1"/>
    <property type="molecule type" value="Genomic_DNA"/>
</dbReference>
<dbReference type="InterPro" id="IPR001537">
    <property type="entry name" value="SpoU_MeTrfase"/>
</dbReference>
<dbReference type="CDD" id="cd18095">
    <property type="entry name" value="SpoU-like_rRNA-MTase"/>
    <property type="match status" value="1"/>
</dbReference>
<accession>A0A1I4V5Q7</accession>
<dbReference type="InterPro" id="IPR029028">
    <property type="entry name" value="Alpha/beta_knot_MTases"/>
</dbReference>
<name>A0A1I4V5Q7_9BACT</name>
<sequence length="246" mass="26648">MKRILKGKGVKKYRQSLVFGKKIVCEVLKRHGQYVTGIVVPEGIKNLVGLPPGSSIRVLELSKSLFKEIDQFKTNSPFLMVSRPVLPSWSGRLGPGCTLFVPFQDPENVGAVIRSAVAFGVGEIVLLQESADPFHPKSIRSSAGVVFGAPLSQGPALKDLNRVVTGSDLVRIFALHMEGIDIRDFRFGEGSFGLLPGLEGPGISGLSHTFQSLKIPMVGRVESLNAATAVAIALYEWSRRVMPPQE</sequence>
<dbReference type="Gene3D" id="3.40.1280.10">
    <property type="match status" value="1"/>
</dbReference>